<dbReference type="EMBL" id="FOCE01000003">
    <property type="protein sequence ID" value="SEN13843.1"/>
    <property type="molecule type" value="Genomic_DNA"/>
</dbReference>
<dbReference type="RefSeq" id="WP_091299765.1">
    <property type="nucleotide sequence ID" value="NZ_FOCE01000003.1"/>
</dbReference>
<feature type="compositionally biased region" description="Low complexity" evidence="1">
    <location>
        <begin position="169"/>
        <end position="185"/>
    </location>
</feature>
<proteinExistence type="predicted"/>
<organism evidence="3 4">
    <name type="scientific">Gemmobacter aquatilis</name>
    <dbReference type="NCBI Taxonomy" id="933059"/>
    <lineage>
        <taxon>Bacteria</taxon>
        <taxon>Pseudomonadati</taxon>
        <taxon>Pseudomonadota</taxon>
        <taxon>Alphaproteobacteria</taxon>
        <taxon>Rhodobacterales</taxon>
        <taxon>Paracoccaceae</taxon>
        <taxon>Gemmobacter</taxon>
    </lineage>
</organism>
<name>A0A1H8E329_9RHOB</name>
<accession>A0A1H8E329</accession>
<dbReference type="OrthoDB" id="8265097at2"/>
<dbReference type="Proteomes" id="UP000198761">
    <property type="component" value="Unassembled WGS sequence"/>
</dbReference>
<feature type="compositionally biased region" description="Pro residues" evidence="1">
    <location>
        <begin position="186"/>
        <end position="196"/>
    </location>
</feature>
<protein>
    <submittedName>
        <fullName evidence="3">Uncharacterized protein</fullName>
    </submittedName>
</protein>
<evidence type="ECO:0000256" key="2">
    <source>
        <dbReference type="SAM" id="SignalP"/>
    </source>
</evidence>
<evidence type="ECO:0000313" key="3">
    <source>
        <dbReference type="EMBL" id="SEN13843.1"/>
    </source>
</evidence>
<dbReference type="STRING" id="933059.SAMN04488103_103203"/>
<evidence type="ECO:0000256" key="1">
    <source>
        <dbReference type="SAM" id="MobiDB-lite"/>
    </source>
</evidence>
<feature type="chain" id="PRO_5011480166" evidence="2">
    <location>
        <begin position="26"/>
        <end position="207"/>
    </location>
</feature>
<gene>
    <name evidence="3" type="ORF">SAMN04488103_103203</name>
</gene>
<feature type="region of interest" description="Disordered" evidence="1">
    <location>
        <begin position="160"/>
        <end position="201"/>
    </location>
</feature>
<sequence length="207" mass="21459">MIRALLQSVTCAVAFVLFAPGVPFAAPPEPGLIASHTALPRSFPLLVQSPAGQDALLRLVDPDTGTLVLSAYVRGGAFFRVLVPPGRYDIRLDLGATWQDDTALFGPDTRHLVIGPLDFALTDVARKQGHRIVLGDLAAGGGVAVRGLSLCQRREVARLPHAAPPPGVGPADPVAGRLPPLASADPAPPGPPPLPAPGSLLRVRVCD</sequence>
<keyword evidence="2" id="KW-0732">Signal</keyword>
<evidence type="ECO:0000313" key="4">
    <source>
        <dbReference type="Proteomes" id="UP000198761"/>
    </source>
</evidence>
<reference evidence="3 4" key="1">
    <citation type="submission" date="2016-10" db="EMBL/GenBank/DDBJ databases">
        <authorList>
            <person name="de Groot N.N."/>
        </authorList>
    </citation>
    <scope>NUCLEOTIDE SEQUENCE [LARGE SCALE GENOMIC DNA]</scope>
    <source>
        <strain evidence="3 4">DSM 3857</strain>
    </source>
</reference>
<dbReference type="AlphaFoldDB" id="A0A1H8E329"/>
<feature type="signal peptide" evidence="2">
    <location>
        <begin position="1"/>
        <end position="25"/>
    </location>
</feature>
<keyword evidence="4" id="KW-1185">Reference proteome</keyword>